<proteinExistence type="predicted"/>
<keyword evidence="2" id="KW-1185">Reference proteome</keyword>
<reference evidence="2" key="1">
    <citation type="journal article" date="2023" name="Mol. Phylogenet. Evol.">
        <title>Genome-scale phylogeny and comparative genomics of the fungal order Sordariales.</title>
        <authorList>
            <person name="Hensen N."/>
            <person name="Bonometti L."/>
            <person name="Westerberg I."/>
            <person name="Brannstrom I.O."/>
            <person name="Guillou S."/>
            <person name="Cros-Aarteil S."/>
            <person name="Calhoun S."/>
            <person name="Haridas S."/>
            <person name="Kuo A."/>
            <person name="Mondo S."/>
            <person name="Pangilinan J."/>
            <person name="Riley R."/>
            <person name="LaButti K."/>
            <person name="Andreopoulos B."/>
            <person name="Lipzen A."/>
            <person name="Chen C."/>
            <person name="Yan M."/>
            <person name="Daum C."/>
            <person name="Ng V."/>
            <person name="Clum A."/>
            <person name="Steindorff A."/>
            <person name="Ohm R.A."/>
            <person name="Martin F."/>
            <person name="Silar P."/>
            <person name="Natvig D.O."/>
            <person name="Lalanne C."/>
            <person name="Gautier V."/>
            <person name="Ament-Velasquez S.L."/>
            <person name="Kruys A."/>
            <person name="Hutchinson M.I."/>
            <person name="Powell A.J."/>
            <person name="Barry K."/>
            <person name="Miller A.N."/>
            <person name="Grigoriev I.V."/>
            <person name="Debuchy R."/>
            <person name="Gladieux P."/>
            <person name="Hiltunen Thoren M."/>
            <person name="Johannesson H."/>
        </authorList>
    </citation>
    <scope>NUCLEOTIDE SEQUENCE [LARGE SCALE GENOMIC DNA]</scope>
    <source>
        <strain evidence="2">CBS 284.82</strain>
    </source>
</reference>
<comment type="caution">
    <text evidence="1">The sequence shown here is derived from an EMBL/GenBank/DDBJ whole genome shotgun (WGS) entry which is preliminary data.</text>
</comment>
<dbReference type="PANTHER" id="PTHR35392:SF3">
    <property type="entry name" value="ZN(2)-C6 FUNGAL-TYPE DOMAIN-CONTAINING PROTEIN"/>
    <property type="match status" value="1"/>
</dbReference>
<sequence>MVIYRAGGLDYTRRFDHTKVVDVIEYVDDVVYVIEITQGPCPLPLRLRVRQFEPRKTDKTHWSYNTVSKSQDSGAFCLADVEKTAKEFDQYIASNAVEGLAEVVKDRDPDDIATIKTEDGDGKQEAKKSPDQQDFLQKIDLGLSPGFGANHPHPGKILVSRMIVAQFDSIRHERIYKKLAPEVLRTIDTFLASCNKEARFTVFLATFLLLHQAARTSQDRHRHTQQNSGGKQLETRYGNLQDPLTSFVEEVHHSAVMLLAHWQYFKRCDLMSFKWDDIGESTLMFLEPDQIKLLKHIVGRLKEELPDIPATPAEGCWEHELFWVSKMFVSESSPKTDWTPPEMFTGAKPSVGRE</sequence>
<evidence type="ECO:0000313" key="1">
    <source>
        <dbReference type="EMBL" id="KAK4040204.1"/>
    </source>
</evidence>
<accession>A0AAN6SRB1</accession>
<dbReference type="InterPro" id="IPR052973">
    <property type="entry name" value="Fungal_sec-metab_reg_TF"/>
</dbReference>
<organism evidence="1 2">
    <name type="scientific">Parachaetomium inaequale</name>
    <dbReference type="NCBI Taxonomy" id="2588326"/>
    <lineage>
        <taxon>Eukaryota</taxon>
        <taxon>Fungi</taxon>
        <taxon>Dikarya</taxon>
        <taxon>Ascomycota</taxon>
        <taxon>Pezizomycotina</taxon>
        <taxon>Sordariomycetes</taxon>
        <taxon>Sordariomycetidae</taxon>
        <taxon>Sordariales</taxon>
        <taxon>Chaetomiaceae</taxon>
        <taxon>Parachaetomium</taxon>
    </lineage>
</organism>
<gene>
    <name evidence="1" type="ORF">C8A01DRAFT_46441</name>
</gene>
<dbReference type="PANTHER" id="PTHR35392">
    <property type="entry name" value="ZN(II)2CYS6 TRANSCRIPTION FACTOR (EUROFUNG)-RELATED-RELATED"/>
    <property type="match status" value="1"/>
</dbReference>
<dbReference type="Proteomes" id="UP001303115">
    <property type="component" value="Unassembled WGS sequence"/>
</dbReference>
<protein>
    <submittedName>
        <fullName evidence="1">Uncharacterized protein</fullName>
    </submittedName>
</protein>
<dbReference type="AlphaFoldDB" id="A0AAN6SRB1"/>
<dbReference type="EMBL" id="MU854382">
    <property type="protein sequence ID" value="KAK4040204.1"/>
    <property type="molecule type" value="Genomic_DNA"/>
</dbReference>
<name>A0AAN6SRB1_9PEZI</name>
<evidence type="ECO:0000313" key="2">
    <source>
        <dbReference type="Proteomes" id="UP001303115"/>
    </source>
</evidence>